<organism evidence="1 2">
    <name type="scientific">Brucella rhizosphaerae</name>
    <dbReference type="NCBI Taxonomy" id="571254"/>
    <lineage>
        <taxon>Bacteria</taxon>
        <taxon>Pseudomonadati</taxon>
        <taxon>Pseudomonadota</taxon>
        <taxon>Alphaproteobacteria</taxon>
        <taxon>Hyphomicrobiales</taxon>
        <taxon>Brucellaceae</taxon>
        <taxon>Brucella/Ochrobactrum group</taxon>
        <taxon>Brucella</taxon>
    </lineage>
</organism>
<comment type="caution">
    <text evidence="1">The sequence shown here is derived from an EMBL/GenBank/DDBJ whole genome shotgun (WGS) entry which is preliminary data.</text>
</comment>
<dbReference type="Proteomes" id="UP000216345">
    <property type="component" value="Unassembled WGS sequence"/>
</dbReference>
<sequence length="54" mass="6367">MQLRKPVHNFRDPLIQSFAAHGLSIAKQFQQSYEKGRAINSTFEIYQWFVLINV</sequence>
<evidence type="ECO:0000313" key="2">
    <source>
        <dbReference type="Proteomes" id="UP000216345"/>
    </source>
</evidence>
<dbReference type="EMBL" id="NNRK01000034">
    <property type="protein sequence ID" value="OYR10171.1"/>
    <property type="molecule type" value="Genomic_DNA"/>
</dbReference>
<protein>
    <submittedName>
        <fullName evidence="1">Uncharacterized protein</fullName>
    </submittedName>
</protein>
<proteinExistence type="predicted"/>
<accession>A0A256F6X2</accession>
<keyword evidence="2" id="KW-1185">Reference proteome</keyword>
<reference evidence="1 2" key="1">
    <citation type="submission" date="2017-07" db="EMBL/GenBank/DDBJ databases">
        <title>Phylogenetic study on the rhizospheric bacterium Ochrobactrum sp. A44.</title>
        <authorList>
            <person name="Krzyzanowska D.M."/>
            <person name="Ossowicki A."/>
            <person name="Rajewska M."/>
            <person name="Maciag T."/>
            <person name="Kaczynski Z."/>
            <person name="Czerwicka M."/>
            <person name="Jafra S."/>
        </authorList>
    </citation>
    <scope>NUCLEOTIDE SEQUENCE [LARGE SCALE GENOMIC DNA]</scope>
    <source>
        <strain evidence="1 2">PR17</strain>
    </source>
</reference>
<evidence type="ECO:0000313" key="1">
    <source>
        <dbReference type="EMBL" id="OYR10171.1"/>
    </source>
</evidence>
<gene>
    <name evidence="1" type="ORF">CEV32_2608</name>
</gene>
<name>A0A256F6X2_9HYPH</name>
<dbReference type="AlphaFoldDB" id="A0A256F6X2"/>